<name>A0A7W4Z568_9ACTN</name>
<evidence type="ECO:0000256" key="2">
    <source>
        <dbReference type="ARBA" id="ARBA00023125"/>
    </source>
</evidence>
<dbReference type="GO" id="GO:0006355">
    <property type="term" value="P:regulation of DNA-templated transcription"/>
    <property type="evidence" value="ECO:0007669"/>
    <property type="project" value="InterPro"/>
</dbReference>
<keyword evidence="8" id="KW-1185">Reference proteome</keyword>
<dbReference type="SUPFAM" id="SSF52540">
    <property type="entry name" value="P-loop containing nucleoside triphosphate hydrolases"/>
    <property type="match status" value="1"/>
</dbReference>
<dbReference type="PROSITE" id="PS50043">
    <property type="entry name" value="HTH_LUXR_2"/>
    <property type="match status" value="1"/>
</dbReference>
<dbReference type="SMART" id="SM00421">
    <property type="entry name" value="HTH_LUXR"/>
    <property type="match status" value="1"/>
</dbReference>
<dbReference type="InterPro" id="IPR000792">
    <property type="entry name" value="Tscrpt_reg_LuxR_C"/>
</dbReference>
<dbReference type="PANTHER" id="PTHR44688">
    <property type="entry name" value="DNA-BINDING TRANSCRIPTIONAL ACTIVATOR DEVR_DOSR"/>
    <property type="match status" value="1"/>
</dbReference>
<evidence type="ECO:0000256" key="4">
    <source>
        <dbReference type="SAM" id="MobiDB-lite"/>
    </source>
</evidence>
<keyword evidence="1" id="KW-0805">Transcription regulation</keyword>
<dbReference type="EMBL" id="JACHWR010000011">
    <property type="protein sequence ID" value="MBB3045555.1"/>
    <property type="molecule type" value="Genomic_DNA"/>
</dbReference>
<dbReference type="SUPFAM" id="SSF46894">
    <property type="entry name" value="C-terminal effector domain of the bipartite response regulators"/>
    <property type="match status" value="1"/>
</dbReference>
<sequence length="866" mass="92405">MSNRERRGPTAQIGRVPSLPRAYVPRLRLWSRLDAATESAVTLLIGPGGAGKTLGMAGWLRRTGRAGDTTWIAADAAWNAERLQVQLARRAANGQQALVVVDDAHRLPMPTIRALDALLDTDPESFRVLLASRWDLPFTRLAPELLGHLTMLRGDLLRLDENESAALVAAHARTDSPDVARAIARRTQGWCAAVVLTARAVGAAPDPLALAQRYAEVGPSVADRVASEVFATLRPHERHVLLCIASEPVVTPALAEHLSHDGAAGTILADLGATGLLVTRVDSHESDDGADGATGERYVIHPLLAEVVRRQISSGGEDVVRAAATVVRAVQLDVGRGVAEHALHRLETIGEHAAAAALIADEGPRLLLRGQGDTLHDFAVAHPSAIEVNPGSWFAVALERWLVGDVHTAAQWLERILSEPQPETSAAVLHRACARLMRARLGLEPIATAVEHAQRVAADPELAAAGSTATPILLCELAVTQNWTGDLVAAEANLTDAIRLSRTHDLPALTVIALSHLAFTEYLRGRESAAAEVAEQVLTLVAEGEVEAPYSVSRARLALQLARLSGLPLGGGDLDLDADDLGSHAADLTTRFWIRTRRSRLELAHGSVSAAELALEVPLETPPLPGHLAVALLVERAFLASLSGDVVLLGRLQEQLVELGATAEAALVNGLRADLTGDRRAAARHLAEAVRGPAVEQPAVRALALVTRAQLLDGLGDDDRALGDLREAVRETQLRQNAVPFLGWSRHGTPVADLMRRLTETHPDPWLVEVEGAVAGRSGIVNHFGPSTPRPREREDAPAGAIRPTLSPRERDVLFELARGSTYADIAANLFVSENTVKTHVSSLYAKLSVNRRSAALAAARSMQLL</sequence>
<dbReference type="EMBL" id="JACHWR010000014">
    <property type="protein sequence ID" value="MBB3045616.1"/>
    <property type="molecule type" value="Genomic_DNA"/>
</dbReference>
<dbReference type="InterPro" id="IPR036388">
    <property type="entry name" value="WH-like_DNA-bd_sf"/>
</dbReference>
<dbReference type="AlphaFoldDB" id="A0A7W4Z568"/>
<keyword evidence="3" id="KW-0804">Transcription</keyword>
<dbReference type="InterPro" id="IPR059106">
    <property type="entry name" value="WHD_MalT"/>
</dbReference>
<dbReference type="PRINTS" id="PR00038">
    <property type="entry name" value="HTHLUXR"/>
</dbReference>
<dbReference type="InterPro" id="IPR011990">
    <property type="entry name" value="TPR-like_helical_dom_sf"/>
</dbReference>
<dbReference type="RefSeq" id="WP_246391603.1">
    <property type="nucleotide sequence ID" value="NZ_JACHWR010000011.1"/>
</dbReference>
<dbReference type="GO" id="GO:0003677">
    <property type="term" value="F:DNA binding"/>
    <property type="evidence" value="ECO:0007669"/>
    <property type="project" value="UniProtKB-KW"/>
</dbReference>
<feature type="region of interest" description="Disordered" evidence="4">
    <location>
        <begin position="782"/>
        <end position="803"/>
    </location>
</feature>
<gene>
    <name evidence="6" type="ORF">FHU40_005415</name>
    <name evidence="7" type="ORF">FHU40_005476</name>
</gene>
<proteinExistence type="predicted"/>
<evidence type="ECO:0000313" key="7">
    <source>
        <dbReference type="EMBL" id="MBB3045616.1"/>
    </source>
</evidence>
<dbReference type="Gene3D" id="1.25.40.10">
    <property type="entry name" value="Tetratricopeptide repeat domain"/>
    <property type="match status" value="1"/>
</dbReference>
<evidence type="ECO:0000313" key="8">
    <source>
        <dbReference type="Proteomes" id="UP000589626"/>
    </source>
</evidence>
<dbReference type="Gene3D" id="1.10.10.10">
    <property type="entry name" value="Winged helix-like DNA-binding domain superfamily/Winged helix DNA-binding domain"/>
    <property type="match status" value="1"/>
</dbReference>
<dbReference type="CDD" id="cd06170">
    <property type="entry name" value="LuxR_C_like"/>
    <property type="match status" value="1"/>
</dbReference>
<dbReference type="Proteomes" id="UP000589626">
    <property type="component" value="Unassembled WGS sequence"/>
</dbReference>
<evidence type="ECO:0000256" key="1">
    <source>
        <dbReference type="ARBA" id="ARBA00023015"/>
    </source>
</evidence>
<evidence type="ECO:0000256" key="3">
    <source>
        <dbReference type="ARBA" id="ARBA00023163"/>
    </source>
</evidence>
<evidence type="ECO:0000259" key="5">
    <source>
        <dbReference type="PROSITE" id="PS50043"/>
    </source>
</evidence>
<evidence type="ECO:0000313" key="6">
    <source>
        <dbReference type="EMBL" id="MBB3045555.1"/>
    </source>
</evidence>
<accession>A0A7W4Z568</accession>
<dbReference type="Pfam" id="PF25873">
    <property type="entry name" value="WHD_MalT"/>
    <property type="match status" value="1"/>
</dbReference>
<dbReference type="SUPFAM" id="SSF48452">
    <property type="entry name" value="TPR-like"/>
    <property type="match status" value="1"/>
</dbReference>
<dbReference type="InterPro" id="IPR016032">
    <property type="entry name" value="Sig_transdc_resp-reg_C-effctor"/>
</dbReference>
<comment type="caution">
    <text evidence="7">The sequence shown here is derived from an EMBL/GenBank/DDBJ whole genome shotgun (WGS) entry which is preliminary data.</text>
</comment>
<dbReference type="Pfam" id="PF00196">
    <property type="entry name" value="GerE"/>
    <property type="match status" value="1"/>
</dbReference>
<keyword evidence="2" id="KW-0238">DNA-binding</keyword>
<organism evidence="7 8">
    <name type="scientific">Nocardioides soli</name>
    <dbReference type="NCBI Taxonomy" id="1036020"/>
    <lineage>
        <taxon>Bacteria</taxon>
        <taxon>Bacillati</taxon>
        <taxon>Actinomycetota</taxon>
        <taxon>Actinomycetes</taxon>
        <taxon>Propionibacteriales</taxon>
        <taxon>Nocardioidaceae</taxon>
        <taxon>Nocardioides</taxon>
    </lineage>
</organism>
<dbReference type="InterPro" id="IPR027417">
    <property type="entry name" value="P-loop_NTPase"/>
</dbReference>
<dbReference type="PROSITE" id="PS00622">
    <property type="entry name" value="HTH_LUXR_1"/>
    <property type="match status" value="1"/>
</dbReference>
<reference evidence="7 8" key="1">
    <citation type="submission" date="2020-08" db="EMBL/GenBank/DDBJ databases">
        <title>Sequencing the genomes of 1000 actinobacteria strains.</title>
        <authorList>
            <person name="Klenk H.-P."/>
        </authorList>
    </citation>
    <scope>NUCLEOTIDE SEQUENCE [LARGE SCALE GENOMIC DNA]</scope>
    <source>
        <strain evidence="7 8">DSM 105498</strain>
    </source>
</reference>
<protein>
    <submittedName>
        <fullName evidence="7">ATP/maltotriose-dependent transcriptional regulator MalT</fullName>
    </submittedName>
</protein>
<dbReference type="PANTHER" id="PTHR44688:SF16">
    <property type="entry name" value="DNA-BINDING TRANSCRIPTIONAL ACTIVATOR DEVR_DOSR"/>
    <property type="match status" value="1"/>
</dbReference>
<feature type="domain" description="HTH luxR-type" evidence="5">
    <location>
        <begin position="799"/>
        <end position="864"/>
    </location>
</feature>